<sequence length="71" mass="7906">MRQSPTGSGYSGFHFVTFIMFAFTARHDSCDNQYKDGKALGSGAHGHGSTFFTTVTVLDRFMFPEFNESAR</sequence>
<accession>A0A254TGM9</accession>
<dbReference type="AlphaFoldDB" id="A0A254TGM9"/>
<keyword evidence="2" id="KW-1185">Reference proteome</keyword>
<comment type="caution">
    <text evidence="1">The sequence shown here is derived from an EMBL/GenBank/DDBJ whole genome shotgun (WGS) entry which is preliminary data.</text>
</comment>
<proteinExistence type="predicted"/>
<reference evidence="1 2" key="1">
    <citation type="submission" date="2016-02" db="EMBL/GenBank/DDBJ databases">
        <authorList>
            <person name="Wen L."/>
            <person name="He K."/>
            <person name="Yang H."/>
        </authorList>
    </citation>
    <scope>NUCLEOTIDE SEQUENCE [LARGE SCALE GENOMIC DNA]</scope>
    <source>
        <strain evidence="1 2">TSA40</strain>
    </source>
</reference>
<organism evidence="1 2">
    <name type="scientific">Noviherbaspirillum denitrificans</name>
    <dbReference type="NCBI Taxonomy" id="1968433"/>
    <lineage>
        <taxon>Bacteria</taxon>
        <taxon>Pseudomonadati</taxon>
        <taxon>Pseudomonadota</taxon>
        <taxon>Betaproteobacteria</taxon>
        <taxon>Burkholderiales</taxon>
        <taxon>Oxalobacteraceae</taxon>
        <taxon>Noviherbaspirillum</taxon>
    </lineage>
</organism>
<evidence type="ECO:0000313" key="2">
    <source>
        <dbReference type="Proteomes" id="UP000197535"/>
    </source>
</evidence>
<gene>
    <name evidence="1" type="ORF">AYR66_09460</name>
</gene>
<dbReference type="EMBL" id="LSTO01000001">
    <property type="protein sequence ID" value="OWW19693.1"/>
    <property type="molecule type" value="Genomic_DNA"/>
</dbReference>
<name>A0A254TGM9_9BURK</name>
<protein>
    <submittedName>
        <fullName evidence="1">Uncharacterized protein</fullName>
    </submittedName>
</protein>
<dbReference type="Proteomes" id="UP000197535">
    <property type="component" value="Unassembled WGS sequence"/>
</dbReference>
<evidence type="ECO:0000313" key="1">
    <source>
        <dbReference type="EMBL" id="OWW19693.1"/>
    </source>
</evidence>